<dbReference type="Proteomes" id="UP001235303">
    <property type="component" value="Unassembled WGS sequence"/>
</dbReference>
<protein>
    <submittedName>
        <fullName evidence="1">GIY-YIG nuclease family protein</fullName>
    </submittedName>
</protein>
<keyword evidence="2" id="KW-1185">Reference proteome</keyword>
<gene>
    <name evidence="1" type="ORF">PMG71_19790</name>
</gene>
<comment type="caution">
    <text evidence="1">The sequence shown here is derived from an EMBL/GenBank/DDBJ whole genome shotgun (WGS) entry which is preliminary data.</text>
</comment>
<reference evidence="1 2" key="1">
    <citation type="submission" date="2023-01" db="EMBL/GenBank/DDBJ databases">
        <title>Novel diversity within Roseofilum (Cyanobacteria; Desertifilaceae) from marine benthic mats with descriptions of four novel species.</title>
        <authorList>
            <person name="Wang Y."/>
            <person name="Berthold D.E."/>
            <person name="Hu J."/>
            <person name="Lefler F.W."/>
            <person name="Laughinghouse H.D. IV."/>
        </authorList>
    </citation>
    <scope>NUCLEOTIDE SEQUENCE [LARGE SCALE GENOMIC DNA]</scope>
    <source>
        <strain evidence="1 2">BLCC-M154</strain>
    </source>
</reference>
<evidence type="ECO:0000313" key="2">
    <source>
        <dbReference type="Proteomes" id="UP001235303"/>
    </source>
</evidence>
<dbReference type="InterPro" id="IPR049578">
    <property type="entry name" value="CAXIP1-like_GIY-YIG_dom"/>
</dbReference>
<sequence>MSSSFAISPLANLDYIPYLDDRGQFPEQFSKQIGVYAIFDRNQVLQLVHYSRDIYLSLKQHMVRQPQACYWLKVYVIEKPNRSQLEQIKEAWITENGSTPWGNGDAFSQWTDPIDARESMTDEEKVAYETSDELEKIKLLKNIARRVQEQILERLQPRNIQDSLRFNPKLKEKGLLDLK</sequence>
<dbReference type="CDD" id="cd10450">
    <property type="entry name" value="GIY-YIG_AtGrxS16_like"/>
    <property type="match status" value="1"/>
</dbReference>
<accession>A0ABT7AXN0</accession>
<organism evidence="1 2">
    <name type="scientific">Roseofilum acuticapitatum BLCC-M154</name>
    <dbReference type="NCBI Taxonomy" id="3022444"/>
    <lineage>
        <taxon>Bacteria</taxon>
        <taxon>Bacillati</taxon>
        <taxon>Cyanobacteriota</taxon>
        <taxon>Cyanophyceae</taxon>
        <taxon>Desertifilales</taxon>
        <taxon>Desertifilaceae</taxon>
        <taxon>Roseofilum</taxon>
        <taxon>Roseofilum acuticapitatum</taxon>
    </lineage>
</organism>
<evidence type="ECO:0000313" key="1">
    <source>
        <dbReference type="EMBL" id="MDJ1171673.1"/>
    </source>
</evidence>
<dbReference type="RefSeq" id="WP_283755426.1">
    <property type="nucleotide sequence ID" value="NZ_JAQOSP010000123.1"/>
</dbReference>
<dbReference type="EMBL" id="JAQOSP010000123">
    <property type="protein sequence ID" value="MDJ1171673.1"/>
    <property type="molecule type" value="Genomic_DNA"/>
</dbReference>
<proteinExistence type="predicted"/>
<name>A0ABT7AXN0_9CYAN</name>